<name>A0A397C2X9_APHAT</name>
<feature type="non-terminal residue" evidence="1">
    <location>
        <position position="1"/>
    </location>
</feature>
<reference evidence="1 2" key="1">
    <citation type="submission" date="2018-08" db="EMBL/GenBank/DDBJ databases">
        <title>Aphanomyces genome sequencing and annotation.</title>
        <authorList>
            <person name="Minardi D."/>
            <person name="Oidtmann B."/>
            <person name="Van Der Giezen M."/>
            <person name="Studholme D.J."/>
        </authorList>
    </citation>
    <scope>NUCLEOTIDE SEQUENCE [LARGE SCALE GENOMIC DNA]</scope>
    <source>
        <strain evidence="1 2">Yx</strain>
    </source>
</reference>
<sequence>GFGAVSELGTNLTVNAVVADHVMINLYRHDGTMRLPDIFLPFQRSATVLTGFLPLDCRSHEVVGYANRSCMKQGAFCTGLVGPLVLEDMTCASDGVMVCRAITFLVADFVRRASHWSLRYMICFEYRLDVVTWCGIEAAETDLSSLPTTSSQATIMRKLWRLFYYDLTRLNVWNVPLKPL</sequence>
<protein>
    <submittedName>
        <fullName evidence="1">Uncharacterized protein</fullName>
    </submittedName>
</protein>
<accession>A0A397C2X9</accession>
<evidence type="ECO:0000313" key="1">
    <source>
        <dbReference type="EMBL" id="RHY30346.1"/>
    </source>
</evidence>
<dbReference type="EMBL" id="QUTA01001803">
    <property type="protein sequence ID" value="RHY30346.1"/>
    <property type="molecule type" value="Genomic_DNA"/>
</dbReference>
<dbReference type="AlphaFoldDB" id="A0A397C2X9"/>
<comment type="caution">
    <text evidence="1">The sequence shown here is derived from an EMBL/GenBank/DDBJ whole genome shotgun (WGS) entry which is preliminary data.</text>
</comment>
<proteinExistence type="predicted"/>
<gene>
    <name evidence="1" type="ORF">DYB25_009938</name>
</gene>
<organism evidence="1 2">
    <name type="scientific">Aphanomyces astaci</name>
    <name type="common">Crayfish plague agent</name>
    <dbReference type="NCBI Taxonomy" id="112090"/>
    <lineage>
        <taxon>Eukaryota</taxon>
        <taxon>Sar</taxon>
        <taxon>Stramenopiles</taxon>
        <taxon>Oomycota</taxon>
        <taxon>Saprolegniomycetes</taxon>
        <taxon>Saprolegniales</taxon>
        <taxon>Verrucalvaceae</taxon>
        <taxon>Aphanomyces</taxon>
    </lineage>
</organism>
<dbReference type="Proteomes" id="UP000266239">
    <property type="component" value="Unassembled WGS sequence"/>
</dbReference>
<evidence type="ECO:0000313" key="2">
    <source>
        <dbReference type="Proteomes" id="UP000266239"/>
    </source>
</evidence>